<dbReference type="InterPro" id="IPR033196">
    <property type="entry name" value="Rrp43"/>
</dbReference>
<dbReference type="AlphaFoldDB" id="A0A2G8KHV5"/>
<dbReference type="SUPFAM" id="SSF54211">
    <property type="entry name" value="Ribosomal protein S5 domain 2-like"/>
    <property type="match status" value="1"/>
</dbReference>
<feature type="domain" description="Exoribonuclease phosphorolytic" evidence="10">
    <location>
        <begin position="19"/>
        <end position="146"/>
    </location>
</feature>
<dbReference type="Gene3D" id="3.30.230.70">
    <property type="entry name" value="GHMP Kinase, N-terminal domain"/>
    <property type="match status" value="1"/>
</dbReference>
<keyword evidence="4" id="KW-0963">Cytoplasm</keyword>
<accession>A0A2G8KHV5</accession>
<evidence type="ECO:0000256" key="3">
    <source>
        <dbReference type="ARBA" id="ARBA00006678"/>
    </source>
</evidence>
<evidence type="ECO:0000256" key="2">
    <source>
        <dbReference type="ARBA" id="ARBA00004604"/>
    </source>
</evidence>
<dbReference type="InterPro" id="IPR027408">
    <property type="entry name" value="PNPase/RNase_PH_dom_sf"/>
</dbReference>
<keyword evidence="7" id="KW-0694">RNA-binding</keyword>
<evidence type="ECO:0000256" key="9">
    <source>
        <dbReference type="ARBA" id="ARBA00030617"/>
    </source>
</evidence>
<dbReference type="InterPro" id="IPR036345">
    <property type="entry name" value="ExoRNase_PH_dom2_sf"/>
</dbReference>
<reference evidence="12 13" key="1">
    <citation type="journal article" date="2017" name="PLoS Biol.">
        <title>The sea cucumber genome provides insights into morphological evolution and visceral regeneration.</title>
        <authorList>
            <person name="Zhang X."/>
            <person name="Sun L."/>
            <person name="Yuan J."/>
            <person name="Sun Y."/>
            <person name="Gao Y."/>
            <person name="Zhang L."/>
            <person name="Li S."/>
            <person name="Dai H."/>
            <person name="Hamel J.F."/>
            <person name="Liu C."/>
            <person name="Yu Y."/>
            <person name="Liu S."/>
            <person name="Lin W."/>
            <person name="Guo K."/>
            <person name="Jin S."/>
            <person name="Xu P."/>
            <person name="Storey K.B."/>
            <person name="Huan P."/>
            <person name="Zhang T."/>
            <person name="Zhou Y."/>
            <person name="Zhang J."/>
            <person name="Lin C."/>
            <person name="Li X."/>
            <person name="Xing L."/>
            <person name="Huo D."/>
            <person name="Sun M."/>
            <person name="Wang L."/>
            <person name="Mercier A."/>
            <person name="Li F."/>
            <person name="Yang H."/>
            <person name="Xiang J."/>
        </authorList>
    </citation>
    <scope>NUCLEOTIDE SEQUENCE [LARGE SCALE GENOMIC DNA]</scope>
    <source>
        <strain evidence="12">Shaxun</strain>
        <tissue evidence="12">Muscle</tissue>
    </source>
</reference>
<dbReference type="GO" id="GO:0071038">
    <property type="term" value="P:TRAMP-dependent tRNA surveillance pathway"/>
    <property type="evidence" value="ECO:0007669"/>
    <property type="project" value="TreeGrafter"/>
</dbReference>
<keyword evidence="8" id="KW-0539">Nucleus</keyword>
<dbReference type="STRING" id="307972.A0A2G8KHV5"/>
<keyword evidence="13" id="KW-1185">Reference proteome</keyword>
<name>A0A2G8KHV5_STIJA</name>
<dbReference type="SUPFAM" id="SSF55666">
    <property type="entry name" value="Ribonuclease PH domain 2-like"/>
    <property type="match status" value="1"/>
</dbReference>
<dbReference type="GO" id="GO:0000467">
    <property type="term" value="P:exonucleolytic trimming to generate mature 3'-end of 5.8S rRNA from tricistronic rRNA transcript (SSU-rRNA, 5.8S rRNA, LSU-rRNA)"/>
    <property type="evidence" value="ECO:0007669"/>
    <property type="project" value="TreeGrafter"/>
</dbReference>
<gene>
    <name evidence="12" type="ORF">BSL78_15563</name>
</gene>
<comment type="caution">
    <text evidence="12">The sequence shown here is derived from an EMBL/GenBank/DDBJ whole genome shotgun (WGS) entry which is preliminary data.</text>
</comment>
<organism evidence="12 13">
    <name type="scientific">Stichopus japonicus</name>
    <name type="common">Sea cucumber</name>
    <dbReference type="NCBI Taxonomy" id="307972"/>
    <lineage>
        <taxon>Eukaryota</taxon>
        <taxon>Metazoa</taxon>
        <taxon>Echinodermata</taxon>
        <taxon>Eleutherozoa</taxon>
        <taxon>Echinozoa</taxon>
        <taxon>Holothuroidea</taxon>
        <taxon>Aspidochirotacea</taxon>
        <taxon>Aspidochirotida</taxon>
        <taxon>Stichopodidae</taxon>
        <taxon>Apostichopus</taxon>
    </lineage>
</organism>
<evidence type="ECO:0000256" key="6">
    <source>
        <dbReference type="ARBA" id="ARBA00022835"/>
    </source>
</evidence>
<dbReference type="GO" id="GO:0071035">
    <property type="term" value="P:nuclear polyadenylation-dependent rRNA catabolic process"/>
    <property type="evidence" value="ECO:0007669"/>
    <property type="project" value="TreeGrafter"/>
</dbReference>
<dbReference type="GO" id="GO:0071028">
    <property type="term" value="P:nuclear mRNA surveillance"/>
    <property type="evidence" value="ECO:0007669"/>
    <property type="project" value="TreeGrafter"/>
</dbReference>
<dbReference type="FunFam" id="3.30.230.70:FF:000017">
    <property type="entry name" value="Exosome complex component Rrp42"/>
    <property type="match status" value="1"/>
</dbReference>
<dbReference type="GO" id="GO:0034475">
    <property type="term" value="P:U4 snRNA 3'-end processing"/>
    <property type="evidence" value="ECO:0007669"/>
    <property type="project" value="TreeGrafter"/>
</dbReference>
<dbReference type="GO" id="GO:0035925">
    <property type="term" value="F:mRNA 3'-UTR AU-rich region binding"/>
    <property type="evidence" value="ECO:0007669"/>
    <property type="project" value="TreeGrafter"/>
</dbReference>
<comment type="subcellular location">
    <subcellularLocation>
        <location evidence="1">Cytoplasm</location>
    </subcellularLocation>
    <subcellularLocation>
        <location evidence="2">Nucleus</location>
        <location evidence="2">Nucleolus</location>
    </subcellularLocation>
</comment>
<evidence type="ECO:0000259" key="11">
    <source>
        <dbReference type="Pfam" id="PF03725"/>
    </source>
</evidence>
<dbReference type="GO" id="GO:0005730">
    <property type="term" value="C:nucleolus"/>
    <property type="evidence" value="ECO:0007669"/>
    <property type="project" value="UniProtKB-SubCell"/>
</dbReference>
<dbReference type="InterPro" id="IPR015847">
    <property type="entry name" value="ExoRNase_PH_dom2"/>
</dbReference>
<dbReference type="InterPro" id="IPR001247">
    <property type="entry name" value="ExoRNase_PH_dom1"/>
</dbReference>
<proteinExistence type="inferred from homology"/>
<dbReference type="GO" id="GO:0000177">
    <property type="term" value="C:cytoplasmic exosome (RNase complex)"/>
    <property type="evidence" value="ECO:0007669"/>
    <property type="project" value="TreeGrafter"/>
</dbReference>
<evidence type="ECO:0000259" key="10">
    <source>
        <dbReference type="Pfam" id="PF01138"/>
    </source>
</evidence>
<protein>
    <recommendedName>
        <fullName evidence="9">Ribosomal RNA-processing protein 43</fullName>
    </recommendedName>
</protein>
<evidence type="ECO:0000313" key="12">
    <source>
        <dbReference type="EMBL" id="PIK47576.1"/>
    </source>
</evidence>
<feature type="domain" description="Exoribonuclease phosphorolytic" evidence="11">
    <location>
        <begin position="173"/>
        <end position="237"/>
    </location>
</feature>
<comment type="similarity">
    <text evidence="3">Belongs to the RNase PH family.</text>
</comment>
<evidence type="ECO:0000313" key="13">
    <source>
        <dbReference type="Proteomes" id="UP000230750"/>
    </source>
</evidence>
<dbReference type="Pfam" id="PF01138">
    <property type="entry name" value="RNase_PH"/>
    <property type="match status" value="1"/>
</dbReference>
<dbReference type="EMBL" id="MRZV01000573">
    <property type="protein sequence ID" value="PIK47576.1"/>
    <property type="molecule type" value="Genomic_DNA"/>
</dbReference>
<evidence type="ECO:0000256" key="4">
    <source>
        <dbReference type="ARBA" id="ARBA00022490"/>
    </source>
</evidence>
<keyword evidence="5" id="KW-0698">rRNA processing</keyword>
<dbReference type="GO" id="GO:0034476">
    <property type="term" value="P:U5 snRNA 3'-end processing"/>
    <property type="evidence" value="ECO:0007669"/>
    <property type="project" value="TreeGrafter"/>
</dbReference>
<evidence type="ECO:0000256" key="7">
    <source>
        <dbReference type="ARBA" id="ARBA00022884"/>
    </source>
</evidence>
<keyword evidence="6" id="KW-0271">Exosome</keyword>
<evidence type="ECO:0000256" key="8">
    <source>
        <dbReference type="ARBA" id="ARBA00023242"/>
    </source>
</evidence>
<dbReference type="GO" id="GO:0000176">
    <property type="term" value="C:nuclear exosome (RNase complex)"/>
    <property type="evidence" value="ECO:0007669"/>
    <property type="project" value="TreeGrafter"/>
</dbReference>
<dbReference type="OrthoDB" id="45882at2759"/>
<dbReference type="Pfam" id="PF03725">
    <property type="entry name" value="RNase_PH_C"/>
    <property type="match status" value="1"/>
</dbReference>
<evidence type="ECO:0000256" key="5">
    <source>
        <dbReference type="ARBA" id="ARBA00022552"/>
    </source>
</evidence>
<evidence type="ECO:0000256" key="1">
    <source>
        <dbReference type="ARBA" id="ARBA00004496"/>
    </source>
</evidence>
<dbReference type="InterPro" id="IPR020568">
    <property type="entry name" value="Ribosomal_Su5_D2-typ_SF"/>
</dbReference>
<dbReference type="PANTHER" id="PTHR11097:SF9">
    <property type="entry name" value="EXOSOME COMPLEX COMPONENT RRP43"/>
    <property type="match status" value="1"/>
</dbReference>
<dbReference type="GO" id="GO:0016075">
    <property type="term" value="P:rRNA catabolic process"/>
    <property type="evidence" value="ECO:0007669"/>
    <property type="project" value="TreeGrafter"/>
</dbReference>
<dbReference type="InterPro" id="IPR050590">
    <property type="entry name" value="Exosome_comp_Rrp42_subfam"/>
</dbReference>
<dbReference type="PANTHER" id="PTHR11097">
    <property type="entry name" value="EXOSOME COMPLEX EXONUCLEASE RIBOSOMAL RNA PROCESSING PROTEIN"/>
    <property type="match status" value="1"/>
</dbReference>
<dbReference type="Proteomes" id="UP000230750">
    <property type="component" value="Unassembled WGS sequence"/>
</dbReference>
<dbReference type="CDD" id="cd11369">
    <property type="entry name" value="RNase_PH_RRP43"/>
    <property type="match status" value="1"/>
</dbReference>
<sequence>MTQPPSKYAVVDHLFYPMMGTIGNADGSALVKLGNTTVICGIKAEFSAPLLDEPTKGYLVPNVELPPLCSSQFKSGPPGDQAQVVSQLIDNIVKSSKLINLESLCIAEGTLCWVLHCDMICLDYEGNVVDACLLSLLAALKNVLLPDVRIVEDSGLAVTSEKSTIPLDLSSHPVSTSFVVFDDSILLADPTKEEETMATGVVTIVTTEDGNLCAVHKPGGSPLPVNKMQDCIARSKERANKVRKLLEKTFKSSKG</sequence>
<dbReference type="GO" id="GO:0034473">
    <property type="term" value="P:U1 snRNA 3'-end processing"/>
    <property type="evidence" value="ECO:0007669"/>
    <property type="project" value="TreeGrafter"/>
</dbReference>